<dbReference type="SUPFAM" id="SSF53850">
    <property type="entry name" value="Periplasmic binding protein-like II"/>
    <property type="match status" value="1"/>
</dbReference>
<dbReference type="PANTHER" id="PTHR30126">
    <property type="entry name" value="HTH-TYPE TRANSCRIPTIONAL REGULATOR"/>
    <property type="match status" value="1"/>
</dbReference>
<dbReference type="PROSITE" id="PS50931">
    <property type="entry name" value="HTH_LYSR"/>
    <property type="match status" value="1"/>
</dbReference>
<keyword evidence="4" id="KW-0804">Transcription</keyword>
<sequence>MDIEALRAFKYAVESGSISQAAERLNYSQSNVTTKIHKLEQQLKTTLLYRHNRGCSATPKGEELFQYAVQIFKTIDLAEYAMQDEDHPKGTLKIGSMETTAAVRLPEILADYHRQFPLVELSLQTCPTKQLVESILQFDIDAAFVTGPIVHTSLLAETVFREKMLLIYPQDKPDFNLESATILVFKTGCSYRFQLEKYLRCEGITSYRLMELGSLEAIVGCVAAGLGITLLPEAVYETYAKYYELSYKELPQEFAVIDTQLISHKENPSVPLQRFLQLLRKQCVM</sequence>
<dbReference type="EMBL" id="JPVP01000060">
    <property type="protein sequence ID" value="KGR82107.1"/>
    <property type="molecule type" value="Genomic_DNA"/>
</dbReference>
<dbReference type="SUPFAM" id="SSF46785">
    <property type="entry name" value="Winged helix' DNA-binding domain"/>
    <property type="match status" value="1"/>
</dbReference>
<dbReference type="Gene3D" id="1.10.10.10">
    <property type="entry name" value="Winged helix-like DNA-binding domain superfamily/Winged helix DNA-binding domain"/>
    <property type="match status" value="1"/>
</dbReference>
<accession>A0A0A3J4X3</accession>
<evidence type="ECO:0000256" key="1">
    <source>
        <dbReference type="ARBA" id="ARBA00009437"/>
    </source>
</evidence>
<dbReference type="Pfam" id="PF00126">
    <property type="entry name" value="HTH_1"/>
    <property type="match status" value="1"/>
</dbReference>
<dbReference type="AlphaFoldDB" id="A0A0A3J4X3"/>
<name>A0A0A3J4X3_9BACI</name>
<reference evidence="6 7" key="1">
    <citation type="submission" date="2014-02" db="EMBL/GenBank/DDBJ databases">
        <title>Draft genome sequence of Lysinibacillus odysseyi NBRC 100172.</title>
        <authorList>
            <person name="Zhang F."/>
            <person name="Wang G."/>
            <person name="Zhang L."/>
        </authorList>
    </citation>
    <scope>NUCLEOTIDE SEQUENCE [LARGE SCALE GENOMIC DNA]</scope>
    <source>
        <strain evidence="6 7">NBRC 100172</strain>
    </source>
</reference>
<protein>
    <recommendedName>
        <fullName evidence="5">HTH lysR-type domain-containing protein</fullName>
    </recommendedName>
</protein>
<evidence type="ECO:0000313" key="7">
    <source>
        <dbReference type="Proteomes" id="UP000030437"/>
    </source>
</evidence>
<dbReference type="InterPro" id="IPR036390">
    <property type="entry name" value="WH_DNA-bd_sf"/>
</dbReference>
<organism evidence="6 7">
    <name type="scientific">Lysinibacillus odysseyi 34hs-1 = NBRC 100172</name>
    <dbReference type="NCBI Taxonomy" id="1220589"/>
    <lineage>
        <taxon>Bacteria</taxon>
        <taxon>Bacillati</taxon>
        <taxon>Bacillota</taxon>
        <taxon>Bacilli</taxon>
        <taxon>Bacillales</taxon>
        <taxon>Bacillaceae</taxon>
        <taxon>Lysinibacillus</taxon>
    </lineage>
</organism>
<evidence type="ECO:0000256" key="3">
    <source>
        <dbReference type="ARBA" id="ARBA00023125"/>
    </source>
</evidence>
<evidence type="ECO:0000259" key="5">
    <source>
        <dbReference type="PROSITE" id="PS50931"/>
    </source>
</evidence>
<dbReference type="InterPro" id="IPR005119">
    <property type="entry name" value="LysR_subst-bd"/>
</dbReference>
<dbReference type="eggNOG" id="COG0583">
    <property type="taxonomic scope" value="Bacteria"/>
</dbReference>
<dbReference type="GO" id="GO:0000976">
    <property type="term" value="F:transcription cis-regulatory region binding"/>
    <property type="evidence" value="ECO:0007669"/>
    <property type="project" value="TreeGrafter"/>
</dbReference>
<dbReference type="OrthoDB" id="8479357at2"/>
<dbReference type="Pfam" id="PF03466">
    <property type="entry name" value="LysR_substrate"/>
    <property type="match status" value="1"/>
</dbReference>
<dbReference type="Gene3D" id="3.40.190.290">
    <property type="match status" value="1"/>
</dbReference>
<dbReference type="RefSeq" id="WP_036159297.1">
    <property type="nucleotide sequence ID" value="NZ_AVCX01000001.1"/>
</dbReference>
<dbReference type="Proteomes" id="UP000030437">
    <property type="component" value="Unassembled WGS sequence"/>
</dbReference>
<evidence type="ECO:0000256" key="4">
    <source>
        <dbReference type="ARBA" id="ARBA00023163"/>
    </source>
</evidence>
<dbReference type="FunFam" id="1.10.10.10:FF:000001">
    <property type="entry name" value="LysR family transcriptional regulator"/>
    <property type="match status" value="1"/>
</dbReference>
<gene>
    <name evidence="6" type="ORF">CD32_22710</name>
</gene>
<dbReference type="InterPro" id="IPR000847">
    <property type="entry name" value="LysR_HTH_N"/>
</dbReference>
<dbReference type="STRING" id="1220589.CD32_22710"/>
<feature type="domain" description="HTH lysR-type" evidence="5">
    <location>
        <begin position="1"/>
        <end position="58"/>
    </location>
</feature>
<comment type="caution">
    <text evidence="6">The sequence shown here is derived from an EMBL/GenBank/DDBJ whole genome shotgun (WGS) entry which is preliminary data.</text>
</comment>
<keyword evidence="3" id="KW-0238">DNA-binding</keyword>
<comment type="similarity">
    <text evidence="1">Belongs to the LysR transcriptional regulatory family.</text>
</comment>
<evidence type="ECO:0000313" key="6">
    <source>
        <dbReference type="EMBL" id="KGR82107.1"/>
    </source>
</evidence>
<dbReference type="InterPro" id="IPR036388">
    <property type="entry name" value="WH-like_DNA-bd_sf"/>
</dbReference>
<evidence type="ECO:0000256" key="2">
    <source>
        <dbReference type="ARBA" id="ARBA00023015"/>
    </source>
</evidence>
<dbReference type="PANTHER" id="PTHR30126:SF40">
    <property type="entry name" value="HTH-TYPE TRANSCRIPTIONAL REGULATOR GLTR"/>
    <property type="match status" value="1"/>
</dbReference>
<proteinExistence type="inferred from homology"/>
<dbReference type="GO" id="GO:0003700">
    <property type="term" value="F:DNA-binding transcription factor activity"/>
    <property type="evidence" value="ECO:0007669"/>
    <property type="project" value="InterPro"/>
</dbReference>
<keyword evidence="2" id="KW-0805">Transcription regulation</keyword>
<keyword evidence="7" id="KW-1185">Reference proteome</keyword>
<dbReference type="CDD" id="cd08442">
    <property type="entry name" value="PBP2_YofA_SoxR_like"/>
    <property type="match status" value="1"/>
</dbReference>